<protein>
    <submittedName>
        <fullName evidence="2">Uncharacterized protein</fullName>
    </submittedName>
</protein>
<dbReference type="Proteomes" id="UP000016936">
    <property type="component" value="Unassembled WGS sequence"/>
</dbReference>
<dbReference type="HOGENOM" id="CLU_2704458_0_0_1"/>
<reference evidence="2 3" key="1">
    <citation type="journal article" date="2012" name="PLoS Pathog.">
        <title>Diverse lifestyles and strategies of plant pathogenesis encoded in the genomes of eighteen Dothideomycetes fungi.</title>
        <authorList>
            <person name="Ohm R.A."/>
            <person name="Feau N."/>
            <person name="Henrissat B."/>
            <person name="Schoch C.L."/>
            <person name="Horwitz B.A."/>
            <person name="Barry K.W."/>
            <person name="Condon B.J."/>
            <person name="Copeland A.C."/>
            <person name="Dhillon B."/>
            <person name="Glaser F."/>
            <person name="Hesse C.N."/>
            <person name="Kosti I."/>
            <person name="LaButti K."/>
            <person name="Lindquist E.A."/>
            <person name="Lucas S."/>
            <person name="Salamov A.A."/>
            <person name="Bradshaw R.E."/>
            <person name="Ciuffetti L."/>
            <person name="Hamelin R.C."/>
            <person name="Kema G.H.J."/>
            <person name="Lawrence C."/>
            <person name="Scott J.A."/>
            <person name="Spatafora J.W."/>
            <person name="Turgeon B.G."/>
            <person name="de Wit P.J.G.M."/>
            <person name="Zhong S."/>
            <person name="Goodwin S.B."/>
            <person name="Grigoriev I.V."/>
        </authorList>
    </citation>
    <scope>NUCLEOTIDE SEQUENCE [LARGE SCALE GENOMIC DNA]</scope>
    <source>
        <strain evidence="3">C5 / ATCC 48332 / race O</strain>
    </source>
</reference>
<feature type="signal peptide" evidence="1">
    <location>
        <begin position="1"/>
        <end position="18"/>
    </location>
</feature>
<reference evidence="3" key="2">
    <citation type="journal article" date="2013" name="PLoS Genet.">
        <title>Comparative genome structure, secondary metabolite, and effector coding capacity across Cochliobolus pathogens.</title>
        <authorList>
            <person name="Condon B.J."/>
            <person name="Leng Y."/>
            <person name="Wu D."/>
            <person name="Bushley K.E."/>
            <person name="Ohm R.A."/>
            <person name="Otillar R."/>
            <person name="Martin J."/>
            <person name="Schackwitz W."/>
            <person name="Grimwood J."/>
            <person name="MohdZainudin N."/>
            <person name="Xue C."/>
            <person name="Wang R."/>
            <person name="Manning V.A."/>
            <person name="Dhillon B."/>
            <person name="Tu Z.J."/>
            <person name="Steffenson B.J."/>
            <person name="Salamov A."/>
            <person name="Sun H."/>
            <person name="Lowry S."/>
            <person name="LaButti K."/>
            <person name="Han J."/>
            <person name="Copeland A."/>
            <person name="Lindquist E."/>
            <person name="Barry K."/>
            <person name="Schmutz J."/>
            <person name="Baker S.E."/>
            <person name="Ciuffetti L.M."/>
            <person name="Grigoriev I.V."/>
            <person name="Zhong S."/>
            <person name="Turgeon B.G."/>
        </authorList>
    </citation>
    <scope>NUCLEOTIDE SEQUENCE [LARGE SCALE GENOMIC DNA]</scope>
    <source>
        <strain evidence="3">C5 / ATCC 48332 / race O</strain>
    </source>
</reference>
<dbReference type="AlphaFoldDB" id="M2TRE1"/>
<gene>
    <name evidence="2" type="ORF">COCHEDRAFT_1215877</name>
</gene>
<accession>M2TRE1</accession>
<feature type="chain" id="PRO_5004026191" evidence="1">
    <location>
        <begin position="19"/>
        <end position="73"/>
    </location>
</feature>
<evidence type="ECO:0000313" key="3">
    <source>
        <dbReference type="Proteomes" id="UP000016936"/>
    </source>
</evidence>
<organism evidence="2 3">
    <name type="scientific">Cochliobolus heterostrophus (strain C5 / ATCC 48332 / race O)</name>
    <name type="common">Southern corn leaf blight fungus</name>
    <name type="synonym">Bipolaris maydis</name>
    <dbReference type="NCBI Taxonomy" id="701091"/>
    <lineage>
        <taxon>Eukaryota</taxon>
        <taxon>Fungi</taxon>
        <taxon>Dikarya</taxon>
        <taxon>Ascomycota</taxon>
        <taxon>Pezizomycotina</taxon>
        <taxon>Dothideomycetes</taxon>
        <taxon>Pleosporomycetidae</taxon>
        <taxon>Pleosporales</taxon>
        <taxon>Pleosporineae</taxon>
        <taxon>Pleosporaceae</taxon>
        <taxon>Bipolaris</taxon>
    </lineage>
</organism>
<proteinExistence type="predicted"/>
<name>M2TRE1_COCH5</name>
<evidence type="ECO:0000256" key="1">
    <source>
        <dbReference type="SAM" id="SignalP"/>
    </source>
</evidence>
<dbReference type="EMBL" id="KB445579">
    <property type="protein sequence ID" value="EMD89104.1"/>
    <property type="molecule type" value="Genomic_DNA"/>
</dbReference>
<evidence type="ECO:0000313" key="2">
    <source>
        <dbReference type="EMBL" id="EMD89104.1"/>
    </source>
</evidence>
<sequence>MKAVSVLALLLTLGAASAKYCPGSGMLCHYEKDYTCHKTCVKCNCDQEAWVDHQRRALVSRECNFFLSSKKDC</sequence>
<keyword evidence="3" id="KW-1185">Reference proteome</keyword>
<dbReference type="OrthoDB" id="3685117at2759"/>
<keyword evidence="1" id="KW-0732">Signal</keyword>